<gene>
    <name evidence="1" type="ORF">HH304_12015</name>
</gene>
<comment type="caution">
    <text evidence="1">The sequence shown here is derived from an EMBL/GenBank/DDBJ whole genome shotgun (WGS) entry which is preliminary data.</text>
</comment>
<organism evidence="1 2">
    <name type="scientific">Marinigracilibium pacificum</name>
    <dbReference type="NCBI Taxonomy" id="2729599"/>
    <lineage>
        <taxon>Bacteria</taxon>
        <taxon>Pseudomonadati</taxon>
        <taxon>Bacteroidota</taxon>
        <taxon>Cytophagia</taxon>
        <taxon>Cytophagales</taxon>
        <taxon>Flammeovirgaceae</taxon>
        <taxon>Marinigracilibium</taxon>
    </lineage>
</organism>
<keyword evidence="2" id="KW-1185">Reference proteome</keyword>
<evidence type="ECO:0000313" key="2">
    <source>
        <dbReference type="Proteomes" id="UP000559010"/>
    </source>
</evidence>
<dbReference type="RefSeq" id="WP_169681809.1">
    <property type="nucleotide sequence ID" value="NZ_JABBNU010000007.1"/>
</dbReference>
<evidence type="ECO:0000313" key="1">
    <source>
        <dbReference type="EMBL" id="NMM49127.1"/>
    </source>
</evidence>
<evidence type="ECO:0008006" key="3">
    <source>
        <dbReference type="Google" id="ProtNLM"/>
    </source>
</evidence>
<sequence>METNISAIDVKPSCEIIDYKGIKIVYTNIAGSLPEDAIPAFERTRVLVPTFGEKEALSLVNAKDARFNTDLISKIKEVVKMNNFHVKATAVCGLSTLTSLMVNSIISFTGRKMKLFDTVEEAKEWLINQ</sequence>
<name>A0A848IXV5_9BACT</name>
<protein>
    <recommendedName>
        <fullName evidence="3">SpoIIAA-like protein</fullName>
    </recommendedName>
</protein>
<proteinExistence type="predicted"/>
<reference evidence="1 2" key="1">
    <citation type="submission" date="2020-04" db="EMBL/GenBank/DDBJ databases">
        <title>Flammeovirgaceae bacterium KN852 isolated from deep sea.</title>
        <authorList>
            <person name="Zhang D.-C."/>
        </authorList>
    </citation>
    <scope>NUCLEOTIDE SEQUENCE [LARGE SCALE GENOMIC DNA]</scope>
    <source>
        <strain evidence="1 2">KN852</strain>
    </source>
</reference>
<dbReference type="Proteomes" id="UP000559010">
    <property type="component" value="Unassembled WGS sequence"/>
</dbReference>
<accession>A0A848IXV5</accession>
<dbReference type="EMBL" id="JABBNU010000007">
    <property type="protein sequence ID" value="NMM49127.1"/>
    <property type="molecule type" value="Genomic_DNA"/>
</dbReference>
<dbReference type="AlphaFoldDB" id="A0A848IXV5"/>